<name>A0ABQ9CS01_9PASS</name>
<dbReference type="EMBL" id="WHWB01034564">
    <property type="protein sequence ID" value="KAJ7408131.1"/>
    <property type="molecule type" value="Genomic_DNA"/>
</dbReference>
<evidence type="ECO:0000313" key="3">
    <source>
        <dbReference type="Proteomes" id="UP001145742"/>
    </source>
</evidence>
<evidence type="ECO:0000313" key="2">
    <source>
        <dbReference type="EMBL" id="KAJ7408131.1"/>
    </source>
</evidence>
<organism evidence="2 3">
    <name type="scientific">Willisornis vidua</name>
    <name type="common">Xingu scale-backed antbird</name>
    <dbReference type="NCBI Taxonomy" id="1566151"/>
    <lineage>
        <taxon>Eukaryota</taxon>
        <taxon>Metazoa</taxon>
        <taxon>Chordata</taxon>
        <taxon>Craniata</taxon>
        <taxon>Vertebrata</taxon>
        <taxon>Euteleostomi</taxon>
        <taxon>Archelosauria</taxon>
        <taxon>Archosauria</taxon>
        <taxon>Dinosauria</taxon>
        <taxon>Saurischia</taxon>
        <taxon>Theropoda</taxon>
        <taxon>Coelurosauria</taxon>
        <taxon>Aves</taxon>
        <taxon>Neognathae</taxon>
        <taxon>Neoaves</taxon>
        <taxon>Telluraves</taxon>
        <taxon>Australaves</taxon>
        <taxon>Passeriformes</taxon>
        <taxon>Thamnophilidae</taxon>
        <taxon>Willisornis</taxon>
    </lineage>
</organism>
<protein>
    <submittedName>
        <fullName evidence="2">Uncharacterized protein</fullName>
    </submittedName>
</protein>
<gene>
    <name evidence="2" type="ORF">WISP_122544</name>
</gene>
<accession>A0ABQ9CS01</accession>
<feature type="region of interest" description="Disordered" evidence="1">
    <location>
        <begin position="113"/>
        <end position="152"/>
    </location>
</feature>
<comment type="caution">
    <text evidence="2">The sequence shown here is derived from an EMBL/GenBank/DDBJ whole genome shotgun (WGS) entry which is preliminary data.</text>
</comment>
<proteinExistence type="predicted"/>
<sequence length="179" mass="18931">MESQEQLQLLGQEVPKLAQAGQEFLENGQVFLELLNVNLFSAEAEPWQRLNGRVQAGFGQKVEALGAWGSCSGLLSASQALQQPRITVQQPLDHRPAAPGSLSSSPWITVQQPLDPCPAAPGSPSSSPWMTVQQPLDPSPAAPGSQSSSPWIPVQLPVLAPSGAGPCRGLEFKCTFVAN</sequence>
<evidence type="ECO:0000256" key="1">
    <source>
        <dbReference type="SAM" id="MobiDB-lite"/>
    </source>
</evidence>
<reference evidence="2" key="1">
    <citation type="submission" date="2019-10" db="EMBL/GenBank/DDBJ databases">
        <authorList>
            <person name="Soares A.E.R."/>
            <person name="Aleixo A."/>
            <person name="Schneider P."/>
            <person name="Miyaki C.Y."/>
            <person name="Schneider M.P."/>
            <person name="Mello C."/>
            <person name="Vasconcelos A.T.R."/>
        </authorList>
    </citation>
    <scope>NUCLEOTIDE SEQUENCE</scope>
    <source>
        <tissue evidence="2">Muscle</tissue>
    </source>
</reference>
<dbReference type="Proteomes" id="UP001145742">
    <property type="component" value="Unassembled WGS sequence"/>
</dbReference>
<keyword evidence="3" id="KW-1185">Reference proteome</keyword>